<dbReference type="PROSITE" id="PS00107">
    <property type="entry name" value="PROTEIN_KINASE_ATP"/>
    <property type="match status" value="1"/>
</dbReference>
<dbReference type="NCBIfam" id="NF033483">
    <property type="entry name" value="PknB_PASTA_kin"/>
    <property type="match status" value="1"/>
</dbReference>
<feature type="region of interest" description="Disordered" evidence="10">
    <location>
        <begin position="397"/>
        <end position="416"/>
    </location>
</feature>
<feature type="transmembrane region" description="Helical" evidence="11">
    <location>
        <begin position="337"/>
        <end position="357"/>
    </location>
</feature>
<protein>
    <recommendedName>
        <fullName evidence="1">non-specific serine/threonine protein kinase</fullName>
        <ecNumber evidence="1">2.7.11.1</ecNumber>
    </recommendedName>
</protein>
<dbReference type="SUPFAM" id="SSF56112">
    <property type="entry name" value="Protein kinase-like (PK-like)"/>
    <property type="match status" value="1"/>
</dbReference>
<dbReference type="EMBL" id="CP001682">
    <property type="protein sequence ID" value="ACU94057.1"/>
    <property type="molecule type" value="Genomic_DNA"/>
</dbReference>
<dbReference type="RefSeq" id="WP_012802745.1">
    <property type="nucleotide sequence ID" value="NC_013170.1"/>
</dbReference>
<evidence type="ECO:0000256" key="3">
    <source>
        <dbReference type="ARBA" id="ARBA00022679"/>
    </source>
</evidence>
<evidence type="ECO:0000313" key="15">
    <source>
        <dbReference type="Proteomes" id="UP000000954"/>
    </source>
</evidence>
<keyword evidence="6 9" id="KW-0067">ATP-binding</keyword>
<keyword evidence="5 14" id="KW-0418">Kinase</keyword>
<dbReference type="KEGG" id="ccu:Ccur_03300"/>
<dbReference type="FunFam" id="1.10.510.10:FF:000021">
    <property type="entry name" value="Serine/threonine protein kinase"/>
    <property type="match status" value="1"/>
</dbReference>
<dbReference type="InterPro" id="IPR000719">
    <property type="entry name" value="Prot_kinase_dom"/>
</dbReference>
<evidence type="ECO:0000313" key="14">
    <source>
        <dbReference type="EMBL" id="ACU94057.1"/>
    </source>
</evidence>
<sequence>MIGRVFNNRYQLTERIGIGGMAEVYRAQDRVLGRLVAVKVMLPQYASDPEFTQRFRQEAAAAANLQSPYIVNVYDWGQDEGIHYMVMEYVRGSDLKTAITQRGAINQRKVAEIGAQVCKALSVAHNQDIIHRDIKPQNIMVQPDGNVKVMDFGIARAKNSMKQQTSAVLGTAHYISPEQAQGKELTPASDIYSLGVVLYEAATGKLPFDGPDSVSVAMKQVSDAPVPPREVNPDLDPNLEAIILRALEKDPAARFATVNDMKHALNDYLAGRPVSLDDDATHVMSNGTFVPPISNAAGATSVMQPLASEGSPVSGAPSVMRAVDEEEQAKHKKRRNAVIVAIIAAVALLVAAIAFALSGMNGSSMVPDVTGQTAQQAEATLKSAGYTIGTTTEVYDDSTDEGRVVSTDPPAGTTVEKGSAINLNISKGKGQVEVPDLNGMNADQAKQALTKAGLTASQGTAVASDEVAKDKVATQDPAAGTKVEKGSTVTFSLSSGPESVSVPDITGMSEKEAQAALSNVGLTGSLSDRKASDKVAEGDIISQSPSAGKKVSKGSKVSYVISTGPSVVTVAVPNLTGMTKDGAKSALTEKGLVLGDVTEKSSDKPKGTVIEQSTDSGTKVEKGSKVNIVISSGQGVLNSLVNPSSSTTTTS</sequence>
<dbReference type="SMART" id="SM00740">
    <property type="entry name" value="PASTA"/>
    <property type="match status" value="4"/>
</dbReference>
<dbReference type="AlphaFoldDB" id="C7MMB7"/>
<dbReference type="Gene3D" id="3.30.200.20">
    <property type="entry name" value="Phosphorylase Kinase, domain 1"/>
    <property type="match status" value="1"/>
</dbReference>
<dbReference type="InterPro" id="IPR017441">
    <property type="entry name" value="Protein_kinase_ATP_BS"/>
</dbReference>
<comment type="catalytic activity">
    <reaction evidence="7">
        <text>L-threonyl-[protein] + ATP = O-phospho-L-threonyl-[protein] + ADP + H(+)</text>
        <dbReference type="Rhea" id="RHEA:46608"/>
        <dbReference type="Rhea" id="RHEA-COMP:11060"/>
        <dbReference type="Rhea" id="RHEA-COMP:11605"/>
        <dbReference type="ChEBI" id="CHEBI:15378"/>
        <dbReference type="ChEBI" id="CHEBI:30013"/>
        <dbReference type="ChEBI" id="CHEBI:30616"/>
        <dbReference type="ChEBI" id="CHEBI:61977"/>
        <dbReference type="ChEBI" id="CHEBI:456216"/>
        <dbReference type="EC" id="2.7.11.1"/>
    </reaction>
</comment>
<accession>C7MMB7</accession>
<evidence type="ECO:0000256" key="6">
    <source>
        <dbReference type="ARBA" id="ARBA00022840"/>
    </source>
</evidence>
<evidence type="ECO:0000256" key="7">
    <source>
        <dbReference type="ARBA" id="ARBA00047899"/>
    </source>
</evidence>
<organism evidence="14 15">
    <name type="scientific">Cryptobacterium curtum (strain ATCC 700683 / DSM 15641 / CCUG 43107 / 12-3)</name>
    <dbReference type="NCBI Taxonomy" id="469378"/>
    <lineage>
        <taxon>Bacteria</taxon>
        <taxon>Bacillati</taxon>
        <taxon>Actinomycetota</taxon>
        <taxon>Coriobacteriia</taxon>
        <taxon>Eggerthellales</taxon>
        <taxon>Eggerthellaceae</taxon>
        <taxon>Cryptobacterium</taxon>
    </lineage>
</organism>
<dbReference type="CDD" id="cd14014">
    <property type="entry name" value="STKc_PknB_like"/>
    <property type="match status" value="1"/>
</dbReference>
<feature type="region of interest" description="Disordered" evidence="10">
    <location>
        <begin position="598"/>
        <end position="623"/>
    </location>
</feature>
<evidence type="ECO:0000256" key="11">
    <source>
        <dbReference type="SAM" id="Phobius"/>
    </source>
</evidence>
<dbReference type="Pfam" id="PF00069">
    <property type="entry name" value="Pkinase"/>
    <property type="match status" value="1"/>
</dbReference>
<dbReference type="eggNOG" id="COG0515">
    <property type="taxonomic scope" value="Bacteria"/>
</dbReference>
<evidence type="ECO:0000256" key="8">
    <source>
        <dbReference type="ARBA" id="ARBA00048679"/>
    </source>
</evidence>
<dbReference type="Gene3D" id="3.30.10.20">
    <property type="match status" value="4"/>
</dbReference>
<evidence type="ECO:0000256" key="2">
    <source>
        <dbReference type="ARBA" id="ARBA00022527"/>
    </source>
</evidence>
<dbReference type="GO" id="GO:0045717">
    <property type="term" value="P:negative regulation of fatty acid biosynthetic process"/>
    <property type="evidence" value="ECO:0007669"/>
    <property type="project" value="UniProtKB-ARBA"/>
</dbReference>
<comment type="catalytic activity">
    <reaction evidence="8">
        <text>L-seryl-[protein] + ATP = O-phospho-L-seryl-[protein] + ADP + H(+)</text>
        <dbReference type="Rhea" id="RHEA:17989"/>
        <dbReference type="Rhea" id="RHEA-COMP:9863"/>
        <dbReference type="Rhea" id="RHEA-COMP:11604"/>
        <dbReference type="ChEBI" id="CHEBI:15378"/>
        <dbReference type="ChEBI" id="CHEBI:29999"/>
        <dbReference type="ChEBI" id="CHEBI:30616"/>
        <dbReference type="ChEBI" id="CHEBI:83421"/>
        <dbReference type="ChEBI" id="CHEBI:456216"/>
        <dbReference type="EC" id="2.7.11.1"/>
    </reaction>
</comment>
<keyword evidence="4 9" id="KW-0547">Nucleotide-binding</keyword>
<dbReference type="SUPFAM" id="SSF54184">
    <property type="entry name" value="Penicillin-binding protein 2x (pbp-2x), c-terminal domain"/>
    <property type="match status" value="1"/>
</dbReference>
<dbReference type="STRING" id="469378.Ccur_03300"/>
<gene>
    <name evidence="14" type="ordered locus">Ccur_03300</name>
</gene>
<dbReference type="SMART" id="SM00220">
    <property type="entry name" value="S_TKc"/>
    <property type="match status" value="1"/>
</dbReference>
<keyword evidence="2 14" id="KW-0723">Serine/threonine-protein kinase</keyword>
<evidence type="ECO:0000256" key="9">
    <source>
        <dbReference type="PROSITE-ProRule" id="PRU10141"/>
    </source>
</evidence>
<dbReference type="Proteomes" id="UP000000954">
    <property type="component" value="Chromosome"/>
</dbReference>
<keyword evidence="15" id="KW-1185">Reference proteome</keyword>
<evidence type="ECO:0000256" key="4">
    <source>
        <dbReference type="ARBA" id="ARBA00022741"/>
    </source>
</evidence>
<dbReference type="HOGENOM" id="CLU_000288_135_2_11"/>
<dbReference type="FunFam" id="3.30.200.20:FF:000035">
    <property type="entry name" value="Serine/threonine protein kinase Stk1"/>
    <property type="match status" value="1"/>
</dbReference>
<feature type="domain" description="PASTA" evidence="13">
    <location>
        <begin position="564"/>
        <end position="632"/>
    </location>
</feature>
<dbReference type="Gene3D" id="1.10.510.10">
    <property type="entry name" value="Transferase(Phosphotransferase) domain 1"/>
    <property type="match status" value="1"/>
</dbReference>
<dbReference type="GO" id="GO:0005524">
    <property type="term" value="F:ATP binding"/>
    <property type="evidence" value="ECO:0007669"/>
    <property type="project" value="UniProtKB-UniRule"/>
</dbReference>
<evidence type="ECO:0000256" key="1">
    <source>
        <dbReference type="ARBA" id="ARBA00012513"/>
    </source>
</evidence>
<feature type="domain" description="PASTA" evidence="13">
    <location>
        <begin position="428"/>
        <end position="495"/>
    </location>
</feature>
<proteinExistence type="predicted"/>
<dbReference type="GO" id="GO:0004674">
    <property type="term" value="F:protein serine/threonine kinase activity"/>
    <property type="evidence" value="ECO:0007669"/>
    <property type="project" value="UniProtKB-KW"/>
</dbReference>
<dbReference type="EC" id="2.7.11.1" evidence="1"/>
<dbReference type="InterPro" id="IPR005543">
    <property type="entry name" value="PASTA_dom"/>
</dbReference>
<keyword evidence="11" id="KW-0472">Membrane</keyword>
<evidence type="ECO:0000256" key="5">
    <source>
        <dbReference type="ARBA" id="ARBA00022777"/>
    </source>
</evidence>
<dbReference type="InterPro" id="IPR011009">
    <property type="entry name" value="Kinase-like_dom_sf"/>
</dbReference>
<evidence type="ECO:0000259" key="13">
    <source>
        <dbReference type="PROSITE" id="PS51178"/>
    </source>
</evidence>
<dbReference type="InterPro" id="IPR008271">
    <property type="entry name" value="Ser/Thr_kinase_AS"/>
</dbReference>
<keyword evidence="11" id="KW-0812">Transmembrane</keyword>
<keyword evidence="11" id="KW-1133">Transmembrane helix</keyword>
<name>C7MMB7_CRYCD</name>
<feature type="domain" description="Protein kinase" evidence="12">
    <location>
        <begin position="10"/>
        <end position="269"/>
    </location>
</feature>
<dbReference type="PANTHER" id="PTHR43289:SF34">
    <property type="entry name" value="SERINE_THREONINE-PROTEIN KINASE YBDM-RELATED"/>
    <property type="match status" value="1"/>
</dbReference>
<dbReference type="Pfam" id="PF03793">
    <property type="entry name" value="PASTA"/>
    <property type="match status" value="4"/>
</dbReference>
<evidence type="ECO:0000259" key="12">
    <source>
        <dbReference type="PROSITE" id="PS50011"/>
    </source>
</evidence>
<dbReference type="PROSITE" id="PS00108">
    <property type="entry name" value="PROTEIN_KINASE_ST"/>
    <property type="match status" value="1"/>
</dbReference>
<feature type="domain" description="PASTA" evidence="13">
    <location>
        <begin position="496"/>
        <end position="563"/>
    </location>
</feature>
<dbReference type="CDD" id="cd06577">
    <property type="entry name" value="PASTA_pknB"/>
    <property type="match status" value="4"/>
</dbReference>
<evidence type="ECO:0000256" key="10">
    <source>
        <dbReference type="SAM" id="MobiDB-lite"/>
    </source>
</evidence>
<dbReference type="PANTHER" id="PTHR43289">
    <property type="entry name" value="MITOGEN-ACTIVATED PROTEIN KINASE KINASE KINASE 20-RELATED"/>
    <property type="match status" value="1"/>
</dbReference>
<feature type="domain" description="PASTA" evidence="13">
    <location>
        <begin position="362"/>
        <end position="427"/>
    </location>
</feature>
<keyword evidence="3" id="KW-0808">Transferase</keyword>
<dbReference type="PROSITE" id="PS51178">
    <property type="entry name" value="PASTA"/>
    <property type="match status" value="4"/>
</dbReference>
<dbReference type="eggNOG" id="COG2815">
    <property type="taxonomic scope" value="Bacteria"/>
</dbReference>
<reference evidence="14 15" key="1">
    <citation type="journal article" date="2009" name="Stand. Genomic Sci.">
        <title>Complete genome sequence of Cryptobacterium curtum type strain (12-3).</title>
        <authorList>
            <person name="Mavrommatis K."/>
            <person name="Pukall R."/>
            <person name="Rohde C."/>
            <person name="Chen F."/>
            <person name="Sims D."/>
            <person name="Brettin T."/>
            <person name="Kuske C."/>
            <person name="Detter J.C."/>
            <person name="Han C."/>
            <person name="Lapidus A."/>
            <person name="Copeland A."/>
            <person name="Glavina Del Rio T."/>
            <person name="Nolan M."/>
            <person name="Lucas S."/>
            <person name="Tice H."/>
            <person name="Cheng J.F."/>
            <person name="Bruce D."/>
            <person name="Goodwin L."/>
            <person name="Pitluck S."/>
            <person name="Ovchinnikova G."/>
            <person name="Pati A."/>
            <person name="Ivanova N."/>
            <person name="Chen A."/>
            <person name="Palaniappan K."/>
            <person name="Chain P."/>
            <person name="D'haeseleer P."/>
            <person name="Goker M."/>
            <person name="Bristow J."/>
            <person name="Eisen J.A."/>
            <person name="Markowitz V."/>
            <person name="Hugenholtz P."/>
            <person name="Rohde M."/>
            <person name="Klenk H.P."/>
            <person name="Kyrpides N.C."/>
        </authorList>
    </citation>
    <scope>NUCLEOTIDE SEQUENCE [LARGE SCALE GENOMIC DNA]</scope>
    <source>
        <strain evidence="15">ATCC 700683 / DSM 15641 / 12-3</strain>
    </source>
</reference>
<feature type="binding site" evidence="9">
    <location>
        <position position="39"/>
    </location>
    <ligand>
        <name>ATP</name>
        <dbReference type="ChEBI" id="CHEBI:30616"/>
    </ligand>
</feature>
<dbReference type="PROSITE" id="PS50011">
    <property type="entry name" value="PROTEIN_KINASE_DOM"/>
    <property type="match status" value="1"/>
</dbReference>